<evidence type="ECO:0000256" key="3">
    <source>
        <dbReference type="ARBA" id="ARBA00022777"/>
    </source>
</evidence>
<comment type="similarity">
    <text evidence="1">Belongs to the carbohydrate kinase PfkB family.</text>
</comment>
<dbReference type="PROSITE" id="PS00583">
    <property type="entry name" value="PFKB_KINASES_1"/>
    <property type="match status" value="1"/>
</dbReference>
<evidence type="ECO:0000259" key="4">
    <source>
        <dbReference type="Pfam" id="PF00294"/>
    </source>
</evidence>
<gene>
    <name evidence="5" type="ORF">KDL28_18805</name>
</gene>
<evidence type="ECO:0000256" key="2">
    <source>
        <dbReference type="ARBA" id="ARBA00022679"/>
    </source>
</evidence>
<keyword evidence="6" id="KW-1185">Reference proteome</keyword>
<dbReference type="InterPro" id="IPR011611">
    <property type="entry name" value="PfkB_dom"/>
</dbReference>
<dbReference type="PANTHER" id="PTHR43085:SF46">
    <property type="entry name" value="ADENOSINE KINASE"/>
    <property type="match status" value="1"/>
</dbReference>
<organism evidence="5 6">
    <name type="scientific">Pseudonocardia humida</name>
    <dbReference type="NCBI Taxonomy" id="2800819"/>
    <lineage>
        <taxon>Bacteria</taxon>
        <taxon>Bacillati</taxon>
        <taxon>Actinomycetota</taxon>
        <taxon>Actinomycetes</taxon>
        <taxon>Pseudonocardiales</taxon>
        <taxon>Pseudonocardiaceae</taxon>
        <taxon>Pseudonocardia</taxon>
    </lineage>
</organism>
<dbReference type="InterPro" id="IPR002173">
    <property type="entry name" value="Carboh/pur_kinase_PfkB_CS"/>
</dbReference>
<evidence type="ECO:0000313" key="5">
    <source>
        <dbReference type="EMBL" id="MCO1657115.1"/>
    </source>
</evidence>
<name>A0ABT1A290_9PSEU</name>
<evidence type="ECO:0000256" key="1">
    <source>
        <dbReference type="ARBA" id="ARBA00010688"/>
    </source>
</evidence>
<dbReference type="Gene3D" id="3.40.1190.20">
    <property type="match status" value="1"/>
</dbReference>
<dbReference type="SUPFAM" id="SSF53613">
    <property type="entry name" value="Ribokinase-like"/>
    <property type="match status" value="1"/>
</dbReference>
<keyword evidence="2" id="KW-0808">Transferase</keyword>
<dbReference type="GO" id="GO:0016301">
    <property type="term" value="F:kinase activity"/>
    <property type="evidence" value="ECO:0007669"/>
    <property type="project" value="UniProtKB-KW"/>
</dbReference>
<proteinExistence type="inferred from homology"/>
<dbReference type="CDD" id="cd01942">
    <property type="entry name" value="ribokinase_group_A"/>
    <property type="match status" value="1"/>
</dbReference>
<feature type="domain" description="Carbohydrate kinase PfkB" evidence="4">
    <location>
        <begin position="60"/>
        <end position="320"/>
    </location>
</feature>
<reference evidence="5" key="1">
    <citation type="submission" date="2021-04" db="EMBL/GenBank/DDBJ databases">
        <title>Pseudonocardia sp. nov., isolated from sandy soil of mangrove forest.</title>
        <authorList>
            <person name="Zan Z."/>
            <person name="Huang R."/>
            <person name="Liu W."/>
        </authorList>
    </citation>
    <scope>NUCLEOTIDE SEQUENCE</scope>
    <source>
        <strain evidence="5">S2-4</strain>
    </source>
</reference>
<accession>A0ABT1A290</accession>
<comment type="caution">
    <text evidence="5">The sequence shown here is derived from an EMBL/GenBank/DDBJ whole genome shotgun (WGS) entry which is preliminary data.</text>
</comment>
<sequence length="351" mass="37537">MAPGPRPGEQRSLSRGPLRPRAVGCVIVPIAVTGSIATDHLMHFPGRFADLLVADQLDRMSLSFLVDDLVIRRGGSAANIAFGLGVLGQSPLLVGAVGPDFAEYRGWLEDHGVDCSAVLVCDDVHTARFVCTTDDDMRQIASFYTGAMARSREIALAPLVPRGLDIVLIGASDPEGMLRHTAECRDLGVPFVADVSQQVARMEGPELRLLVEGARYLMTNDYEWELLQKKTGWTDEQVAERVEVRITTLGEHGATIVGRDVGEITVGVVQETAKVDPTGVGDAFRAGFLAGTAGGLSLERAAQLGSLIAVQVLETDGGQEWAWDRATAVRRLSDAFGPEPTAEIEKVLPAA</sequence>
<dbReference type="InterPro" id="IPR029056">
    <property type="entry name" value="Ribokinase-like"/>
</dbReference>
<dbReference type="EMBL" id="JAGSOV010000039">
    <property type="protein sequence ID" value="MCO1657115.1"/>
    <property type="molecule type" value="Genomic_DNA"/>
</dbReference>
<dbReference type="Pfam" id="PF00294">
    <property type="entry name" value="PfkB"/>
    <property type="match status" value="1"/>
</dbReference>
<dbReference type="InterPro" id="IPR050306">
    <property type="entry name" value="PfkB_Carbo_kinase"/>
</dbReference>
<dbReference type="Proteomes" id="UP001165283">
    <property type="component" value="Unassembled WGS sequence"/>
</dbReference>
<protein>
    <submittedName>
        <fullName evidence="5">Carbohydrate kinase family protein</fullName>
    </submittedName>
</protein>
<dbReference type="PANTHER" id="PTHR43085">
    <property type="entry name" value="HEXOKINASE FAMILY MEMBER"/>
    <property type="match status" value="1"/>
</dbReference>
<keyword evidence="3 5" id="KW-0418">Kinase</keyword>
<evidence type="ECO:0000313" key="6">
    <source>
        <dbReference type="Proteomes" id="UP001165283"/>
    </source>
</evidence>